<dbReference type="Proteomes" id="UP000094784">
    <property type="component" value="Unassembled WGS sequence"/>
</dbReference>
<dbReference type="AlphaFoldDB" id="A0A1E4QYH3"/>
<name>A0A1E4QYH3_9BACI</name>
<evidence type="ECO:0000313" key="2">
    <source>
        <dbReference type="Proteomes" id="UP000094784"/>
    </source>
</evidence>
<comment type="caution">
    <text evidence="1">The sequence shown here is derived from an EMBL/GenBank/DDBJ whole genome shotgun (WGS) entry which is preliminary data.</text>
</comment>
<dbReference type="RefSeq" id="WP_069483506.1">
    <property type="nucleotide sequence ID" value="NZ_KV766183.1"/>
</dbReference>
<proteinExistence type="predicted"/>
<evidence type="ECO:0000313" key="1">
    <source>
        <dbReference type="EMBL" id="ODV53264.1"/>
    </source>
</evidence>
<organism evidence="1 2">
    <name type="scientific">Lysinibacillus fusiformis</name>
    <dbReference type="NCBI Taxonomy" id="28031"/>
    <lineage>
        <taxon>Bacteria</taxon>
        <taxon>Bacillati</taxon>
        <taxon>Bacillota</taxon>
        <taxon>Bacilli</taxon>
        <taxon>Bacillales</taxon>
        <taxon>Bacillaceae</taxon>
        <taxon>Lysinibacillus</taxon>
    </lineage>
</organism>
<gene>
    <name evidence="1" type="ORF">BG258_23460</name>
</gene>
<protein>
    <submittedName>
        <fullName evidence="1">Uncharacterized protein</fullName>
    </submittedName>
</protein>
<dbReference type="EMBL" id="MECQ01000008">
    <property type="protein sequence ID" value="ODV53264.1"/>
    <property type="molecule type" value="Genomic_DNA"/>
</dbReference>
<reference evidence="1 2" key="1">
    <citation type="submission" date="2016-09" db="EMBL/GenBank/DDBJ databases">
        <title>Draft genome sequence of the soil isolate, Lysinibacillus fusiformis M5, a potential hypoxanthine producer.</title>
        <authorList>
            <person name="Gallegos-Monterrosa R."/>
            <person name="Maroti G."/>
            <person name="Balint B."/>
            <person name="Kovacs A.T."/>
        </authorList>
    </citation>
    <scope>NUCLEOTIDE SEQUENCE [LARGE SCALE GENOMIC DNA]</scope>
    <source>
        <strain evidence="1 2">M5</strain>
    </source>
</reference>
<sequence length="88" mass="10215">MSTVIVNGFVTTEGKVVVTNRIDTDQNGKQFIVTEGVYTTNIYIEEIESIETKYFALHEVFVVEEKFSSETNEICYKFFARELERLEC</sequence>
<accession>A0A1E4QYH3</accession>